<dbReference type="OrthoDB" id="5381604at2"/>
<feature type="chain" id="PRO_5012252935" evidence="2">
    <location>
        <begin position="22"/>
        <end position="621"/>
    </location>
</feature>
<accession>A0A1N7K6G2</accession>
<dbReference type="NCBIfam" id="TIGR04183">
    <property type="entry name" value="Por_Secre_tail"/>
    <property type="match status" value="1"/>
</dbReference>
<dbReference type="AlphaFoldDB" id="A0A1N7K6G2"/>
<evidence type="ECO:0000256" key="2">
    <source>
        <dbReference type="SAM" id="SignalP"/>
    </source>
</evidence>
<dbReference type="InterPro" id="IPR052918">
    <property type="entry name" value="Motility_Chemotaxis_Reg"/>
</dbReference>
<dbReference type="InterPro" id="IPR026444">
    <property type="entry name" value="Secre_tail"/>
</dbReference>
<reference evidence="5" key="1">
    <citation type="submission" date="2017-01" db="EMBL/GenBank/DDBJ databases">
        <authorList>
            <person name="Varghese N."/>
            <person name="Submissions S."/>
        </authorList>
    </citation>
    <scope>NUCLEOTIDE SEQUENCE [LARGE SCALE GENOMIC DNA]</scope>
    <source>
        <strain evidence="5">DSM 18017</strain>
    </source>
</reference>
<keyword evidence="5" id="KW-1185">Reference proteome</keyword>
<dbReference type="PANTHER" id="PTHR35580">
    <property type="entry name" value="CELL SURFACE GLYCOPROTEIN (S-LAYER PROTEIN)-LIKE PROTEIN"/>
    <property type="match status" value="1"/>
</dbReference>
<organism evidence="4 5">
    <name type="scientific">Chryseobacterium ureilyticum</name>
    <dbReference type="NCBI Taxonomy" id="373668"/>
    <lineage>
        <taxon>Bacteria</taxon>
        <taxon>Pseudomonadati</taxon>
        <taxon>Bacteroidota</taxon>
        <taxon>Flavobacteriia</taxon>
        <taxon>Flavobacteriales</taxon>
        <taxon>Weeksellaceae</taxon>
        <taxon>Chryseobacterium group</taxon>
        <taxon>Chryseobacterium</taxon>
    </lineage>
</organism>
<feature type="signal peptide" evidence="2">
    <location>
        <begin position="1"/>
        <end position="21"/>
    </location>
</feature>
<keyword evidence="1 2" id="KW-0732">Signal</keyword>
<protein>
    <submittedName>
        <fullName evidence="4">Por secretion system C-terminal sorting domain-containing protein</fullName>
    </submittedName>
</protein>
<dbReference type="EMBL" id="FTOL01000001">
    <property type="protein sequence ID" value="SIS57014.1"/>
    <property type="molecule type" value="Genomic_DNA"/>
</dbReference>
<dbReference type="STRING" id="373668.SAMN05421786_101261"/>
<evidence type="ECO:0000256" key="1">
    <source>
        <dbReference type="ARBA" id="ARBA00022729"/>
    </source>
</evidence>
<name>A0A1N7K6G2_9FLAO</name>
<dbReference type="SUPFAM" id="SSF50998">
    <property type="entry name" value="Quinoprotein alcohol dehydrogenase-like"/>
    <property type="match status" value="1"/>
</dbReference>
<proteinExistence type="predicted"/>
<sequence>MKQFKSKLWLLFLMLPVLSFSQNYQWQWAKQAGGQAGASTLFFNYLDDESIRDIAVDSNNNAYYLASIWNQDQNLDNTPVTSYGLRDLIVFSTDCQGNIRWSRTIGGSGFNEFAWNIEVDNNGGLYIMGRFLNEAYTGDPNAVPIHFDDTHTMPFITFVDQNTVDAGSKTSHLLKFNTSDGTLAWSKPLQGDVSLALRQSDTQMMYMDSSKNIHAIVGFKTGTHLGGLINVPASYPLPYQYYLIKFNYDNGNMTPGGSLLLPITGDLSLGVVDGKVNLLYDKTLNRYYLAGKRMYGDYGNAMADFSYNNIPFTKDAYLLAFDGTSGSEVWRKEFNTGITLLDDEIHSIIKDMNTSDIYISGRYYKGAGATTFGNYTLPSSNYQGQTPFVMRLGADGNVKWAKIPDGITGGAGYRFMKGKIALNGNEIAFAKGSKNDIWGNYSMIRQDTDLADPLLVRLNKEDGSVIGAGEIHSDFEVQDEFTAIAVDRDGNYLLGGFFHSQLFTDSNDGVNTMTVNVSGGKSQSFFTKYAKSACSQLSVVETSASQAGIQLYPNPVQDILYIKSKEPLESYEIYGATGQAVKQGRFNSIQEQLILSSLQTGVYYIKLKTKSAVVTEKFIKK</sequence>
<evidence type="ECO:0000259" key="3">
    <source>
        <dbReference type="Pfam" id="PF18962"/>
    </source>
</evidence>
<evidence type="ECO:0000313" key="5">
    <source>
        <dbReference type="Proteomes" id="UP000186744"/>
    </source>
</evidence>
<dbReference type="Pfam" id="PF18962">
    <property type="entry name" value="Por_Secre_tail"/>
    <property type="match status" value="1"/>
</dbReference>
<dbReference type="PANTHER" id="PTHR35580:SF1">
    <property type="entry name" value="PHYTASE-LIKE DOMAIN-CONTAINING PROTEIN"/>
    <property type="match status" value="1"/>
</dbReference>
<dbReference type="RefSeq" id="WP_076549294.1">
    <property type="nucleotide sequence ID" value="NZ_FTOL01000001.1"/>
</dbReference>
<gene>
    <name evidence="4" type="ORF">SAMN05421786_101261</name>
</gene>
<dbReference type="Proteomes" id="UP000186744">
    <property type="component" value="Unassembled WGS sequence"/>
</dbReference>
<dbReference type="InterPro" id="IPR011047">
    <property type="entry name" value="Quinoprotein_ADH-like_sf"/>
</dbReference>
<feature type="domain" description="Secretion system C-terminal sorting" evidence="3">
    <location>
        <begin position="551"/>
        <end position="619"/>
    </location>
</feature>
<evidence type="ECO:0000313" key="4">
    <source>
        <dbReference type="EMBL" id="SIS57014.1"/>
    </source>
</evidence>